<keyword evidence="4" id="KW-1185">Reference proteome</keyword>
<name>A0ABU0SBL5_9HYPH</name>
<dbReference type="SMART" id="SM00471">
    <property type="entry name" value="HDc"/>
    <property type="match status" value="1"/>
</dbReference>
<dbReference type="Pfam" id="PF13286">
    <property type="entry name" value="HD_assoc"/>
    <property type="match status" value="1"/>
</dbReference>
<dbReference type="Gene3D" id="1.10.3210.10">
    <property type="entry name" value="Hypothetical protein af1432"/>
    <property type="match status" value="1"/>
</dbReference>
<dbReference type="PANTHER" id="PTHR11373:SF32">
    <property type="entry name" value="DEOXYGUANOSINETRIPHOSPHATE TRIPHOSPHOHYDROLASE"/>
    <property type="match status" value="1"/>
</dbReference>
<dbReference type="EMBL" id="JAUSZT010000003">
    <property type="protein sequence ID" value="MDQ0998051.1"/>
    <property type="molecule type" value="Genomic_DNA"/>
</dbReference>
<dbReference type="InterPro" id="IPR003607">
    <property type="entry name" value="HD/PDEase_dom"/>
</dbReference>
<sequence>MDFVLTRRGDCCLTKKLWDIDNRSTRRHERGGGDQRSEFERDRDRLLYSSAFHRLAGITQIVRAGEANVFHTRQQHTIKVAQVGRRLAQKLQKEQPTEAAYRGLDPEVVEAACIAHDLGHPPFGHVGEHTLHELVIKNDDDGFEGNAQSFRIITKLAIRFPDVDGIDMTRATLAACLKYPWYRAKTGKASKKWSVYKSEKEDFEFARSRHQGHNEKTLEAELMDWADDVAYSVHDLEDFHRCNALPWQKVFVEKDKIIAHALGGQSSVKAKERFNAAYDRLKGFLEGTYSELLSEPYEGTREQREQLRRMTSTLIGNFINAVRINTDRASDVAITFTQDRVDEVQILKQITRDYIIGSPILAAQQYGQMKIIRDLFEALTSNPESSTGYPSFLPVRLRYLRPMAGTSPARFVADCIASLSESEAIALHSRLTGHVTGSVLDPIVR</sequence>
<dbReference type="GO" id="GO:0008832">
    <property type="term" value="F:dGTPase activity"/>
    <property type="evidence" value="ECO:0007669"/>
    <property type="project" value="UniProtKB-EC"/>
</dbReference>
<dbReference type="PROSITE" id="PS51831">
    <property type="entry name" value="HD"/>
    <property type="match status" value="1"/>
</dbReference>
<dbReference type="InterPro" id="IPR006261">
    <property type="entry name" value="dGTPase"/>
</dbReference>
<evidence type="ECO:0000259" key="2">
    <source>
        <dbReference type="PROSITE" id="PS51831"/>
    </source>
</evidence>
<organism evidence="3 4">
    <name type="scientific">Phyllobacterium ifriqiyense</name>
    <dbReference type="NCBI Taxonomy" id="314238"/>
    <lineage>
        <taxon>Bacteria</taxon>
        <taxon>Pseudomonadati</taxon>
        <taxon>Pseudomonadota</taxon>
        <taxon>Alphaproteobacteria</taxon>
        <taxon>Hyphomicrobiales</taxon>
        <taxon>Phyllobacteriaceae</taxon>
        <taxon>Phyllobacterium</taxon>
    </lineage>
</organism>
<gene>
    <name evidence="3" type="ORF">QFZ34_003233</name>
</gene>
<reference evidence="3 4" key="1">
    <citation type="submission" date="2023-07" db="EMBL/GenBank/DDBJ databases">
        <title>Comparative genomics of wheat-associated soil bacteria to identify genetic determinants of phenazine resistance.</title>
        <authorList>
            <person name="Mouncey N."/>
        </authorList>
    </citation>
    <scope>NUCLEOTIDE SEQUENCE [LARGE SCALE GENOMIC DNA]</scope>
    <source>
        <strain evidence="3 4">W4I11</strain>
    </source>
</reference>
<evidence type="ECO:0000313" key="4">
    <source>
        <dbReference type="Proteomes" id="UP001237780"/>
    </source>
</evidence>
<dbReference type="Proteomes" id="UP001237780">
    <property type="component" value="Unassembled WGS sequence"/>
</dbReference>
<dbReference type="EC" id="3.1.5.1" evidence="3"/>
<proteinExistence type="predicted"/>
<comment type="caution">
    <text evidence="3">The sequence shown here is derived from an EMBL/GenBank/DDBJ whole genome shotgun (WGS) entry which is preliminary data.</text>
</comment>
<dbReference type="PANTHER" id="PTHR11373">
    <property type="entry name" value="DEOXYNUCLEOSIDE TRIPHOSPHATE TRIPHOSPHOHYDROLASE"/>
    <property type="match status" value="1"/>
</dbReference>
<dbReference type="InterPro" id="IPR026875">
    <property type="entry name" value="PHydrolase_assoc_dom"/>
</dbReference>
<protein>
    <submittedName>
        <fullName evidence="3">DGTPase</fullName>
        <ecNumber evidence="3">3.1.5.1</ecNumber>
    </submittedName>
</protein>
<feature type="domain" description="HD" evidence="2">
    <location>
        <begin position="73"/>
        <end position="232"/>
    </location>
</feature>
<dbReference type="InterPro" id="IPR006674">
    <property type="entry name" value="HD_domain"/>
</dbReference>
<dbReference type="SUPFAM" id="SSF109604">
    <property type="entry name" value="HD-domain/PDEase-like"/>
    <property type="match status" value="1"/>
</dbReference>
<dbReference type="Pfam" id="PF01966">
    <property type="entry name" value="HD"/>
    <property type="match status" value="1"/>
</dbReference>
<evidence type="ECO:0000256" key="1">
    <source>
        <dbReference type="ARBA" id="ARBA00022801"/>
    </source>
</evidence>
<dbReference type="InterPro" id="IPR050135">
    <property type="entry name" value="dGTPase-like"/>
</dbReference>
<dbReference type="NCBIfam" id="TIGR01353">
    <property type="entry name" value="dGTP_triPase"/>
    <property type="match status" value="1"/>
</dbReference>
<accession>A0ABU0SBL5</accession>
<dbReference type="CDD" id="cd00077">
    <property type="entry name" value="HDc"/>
    <property type="match status" value="1"/>
</dbReference>
<evidence type="ECO:0000313" key="3">
    <source>
        <dbReference type="EMBL" id="MDQ0998051.1"/>
    </source>
</evidence>
<keyword evidence="1 3" id="KW-0378">Hydrolase</keyword>